<feature type="region of interest" description="Disordered" evidence="1">
    <location>
        <begin position="1"/>
        <end position="146"/>
    </location>
</feature>
<name>A0A8H7WBZ5_9HELO</name>
<dbReference type="AlphaFoldDB" id="A0A8H7WBZ5"/>
<sequence>MFRGSSRSRGEAPVTIPRPSIPTSREMSNWRPALRRIKKGLFPKSGVPEKQDIGKPESTYSATGRPFLEIHQQRLNERNTRPSTASQADGHPGQANARHNNVLRKQRPVPMGPREPKEPSTFNFVKRSLSRSSSRRRSMQEPREPIFVMRDIKKDEVEIISAGPPISSTAAYIPRHAAIDFQNFSSNQSQQPSNSSVPPRKPVPGQAQSPPRAAYQPKHAASDFSKLNLPFNLDSNGLAQHRSDQNTNTNAPGHNSHMSDADLDDYQRFLKASRLAAAGNYNSYGVISSSNFTPKTSQMMQEIISNRQSMDRERERAYAMSQRSTTSRQGSKAGSIFDRVAEYVRPGRAGSTRSQRTGFTSLDDKGSLRSSVVGEDDGRRTGSRWRRVGGSIRRSFSRDRERGGDEGLAGDGKDGGDGKEGGDGRGRKRRSRIMPVSPGLKRFNQAVSKRGY</sequence>
<dbReference type="OrthoDB" id="3528502at2759"/>
<dbReference type="Proteomes" id="UP000664132">
    <property type="component" value="Unassembled WGS sequence"/>
</dbReference>
<evidence type="ECO:0008006" key="4">
    <source>
        <dbReference type="Google" id="ProtNLM"/>
    </source>
</evidence>
<feature type="region of interest" description="Disordered" evidence="1">
    <location>
        <begin position="185"/>
        <end position="220"/>
    </location>
</feature>
<organism evidence="2 3">
    <name type="scientific">Cadophora malorum</name>
    <dbReference type="NCBI Taxonomy" id="108018"/>
    <lineage>
        <taxon>Eukaryota</taxon>
        <taxon>Fungi</taxon>
        <taxon>Dikarya</taxon>
        <taxon>Ascomycota</taxon>
        <taxon>Pezizomycotina</taxon>
        <taxon>Leotiomycetes</taxon>
        <taxon>Helotiales</taxon>
        <taxon>Ploettnerulaceae</taxon>
        <taxon>Cadophora</taxon>
    </lineage>
</organism>
<keyword evidence="3" id="KW-1185">Reference proteome</keyword>
<reference evidence="2" key="1">
    <citation type="submission" date="2021-02" db="EMBL/GenBank/DDBJ databases">
        <title>Genome sequence Cadophora malorum strain M34.</title>
        <authorList>
            <person name="Stefanovic E."/>
            <person name="Vu D."/>
            <person name="Scully C."/>
            <person name="Dijksterhuis J."/>
            <person name="Roader J."/>
            <person name="Houbraken J."/>
        </authorList>
    </citation>
    <scope>NUCLEOTIDE SEQUENCE</scope>
    <source>
        <strain evidence="2">M34</strain>
    </source>
</reference>
<feature type="compositionally biased region" description="Low complexity" evidence="1">
    <location>
        <begin position="185"/>
        <end position="198"/>
    </location>
</feature>
<feature type="compositionally biased region" description="Basic and acidic residues" evidence="1">
    <location>
        <begin position="71"/>
        <end position="80"/>
    </location>
</feature>
<dbReference type="EMBL" id="JAFJYH010000056">
    <property type="protein sequence ID" value="KAG4422023.1"/>
    <property type="molecule type" value="Genomic_DNA"/>
</dbReference>
<feature type="region of interest" description="Disordered" evidence="1">
    <location>
        <begin position="232"/>
        <end position="260"/>
    </location>
</feature>
<evidence type="ECO:0000256" key="1">
    <source>
        <dbReference type="SAM" id="MobiDB-lite"/>
    </source>
</evidence>
<feature type="region of interest" description="Disordered" evidence="1">
    <location>
        <begin position="346"/>
        <end position="452"/>
    </location>
</feature>
<accession>A0A8H7WBZ5</accession>
<gene>
    <name evidence="2" type="ORF">IFR04_004882</name>
</gene>
<feature type="compositionally biased region" description="Polar residues" evidence="1">
    <location>
        <begin position="351"/>
        <end position="360"/>
    </location>
</feature>
<feature type="compositionally biased region" description="Polar residues" evidence="1">
    <location>
        <begin position="245"/>
        <end position="256"/>
    </location>
</feature>
<evidence type="ECO:0000313" key="3">
    <source>
        <dbReference type="Proteomes" id="UP000664132"/>
    </source>
</evidence>
<proteinExistence type="predicted"/>
<evidence type="ECO:0000313" key="2">
    <source>
        <dbReference type="EMBL" id="KAG4422023.1"/>
    </source>
</evidence>
<protein>
    <recommendedName>
        <fullName evidence="4">Pal1-domain-containing protein</fullName>
    </recommendedName>
</protein>
<comment type="caution">
    <text evidence="2">The sequence shown here is derived from an EMBL/GenBank/DDBJ whole genome shotgun (WGS) entry which is preliminary data.</text>
</comment>
<feature type="compositionally biased region" description="Basic and acidic residues" evidence="1">
    <location>
        <begin position="396"/>
        <end position="425"/>
    </location>
</feature>